<comment type="caution">
    <text evidence="3">The sequence shown here is derived from an EMBL/GenBank/DDBJ whole genome shotgun (WGS) entry which is preliminary data.</text>
</comment>
<accession>A0AAE1LUM6</accession>
<feature type="compositionally biased region" description="Low complexity" evidence="1">
    <location>
        <begin position="225"/>
        <end position="237"/>
    </location>
</feature>
<feature type="compositionally biased region" description="Basic and acidic residues" evidence="1">
    <location>
        <begin position="301"/>
        <end position="312"/>
    </location>
</feature>
<dbReference type="Proteomes" id="UP001219518">
    <property type="component" value="Unassembled WGS sequence"/>
</dbReference>
<gene>
    <name evidence="3" type="ORF">KUF71_025948</name>
</gene>
<keyword evidence="4" id="KW-1185">Reference proteome</keyword>
<protein>
    <submittedName>
        <fullName evidence="3">Phosphoglucosamine mutase</fullName>
    </submittedName>
</protein>
<keyword evidence="2" id="KW-0472">Membrane</keyword>
<feature type="region of interest" description="Disordered" evidence="1">
    <location>
        <begin position="62"/>
        <end position="102"/>
    </location>
</feature>
<feature type="region of interest" description="Disordered" evidence="1">
    <location>
        <begin position="301"/>
        <end position="321"/>
    </location>
</feature>
<feature type="region of interest" description="Disordered" evidence="1">
    <location>
        <begin position="456"/>
        <end position="493"/>
    </location>
</feature>
<dbReference type="AlphaFoldDB" id="A0AAE1LUM6"/>
<dbReference type="EMBL" id="JAHWGI010001425">
    <property type="protein sequence ID" value="KAK3931429.1"/>
    <property type="molecule type" value="Genomic_DNA"/>
</dbReference>
<keyword evidence="2" id="KW-0812">Transmembrane</keyword>
<feature type="transmembrane region" description="Helical" evidence="2">
    <location>
        <begin position="40"/>
        <end position="59"/>
    </location>
</feature>
<reference evidence="3" key="1">
    <citation type="submission" date="2021-07" db="EMBL/GenBank/DDBJ databases">
        <authorList>
            <person name="Catto M.A."/>
            <person name="Jacobson A."/>
            <person name="Kennedy G."/>
            <person name="Labadie P."/>
            <person name="Hunt B.G."/>
            <person name="Srinivasan R."/>
        </authorList>
    </citation>
    <scope>NUCLEOTIDE SEQUENCE</scope>
    <source>
        <strain evidence="3">PL_HMW_Pooled</strain>
        <tissue evidence="3">Head</tissue>
    </source>
</reference>
<feature type="compositionally biased region" description="Low complexity" evidence="1">
    <location>
        <begin position="189"/>
        <end position="201"/>
    </location>
</feature>
<evidence type="ECO:0000313" key="3">
    <source>
        <dbReference type="EMBL" id="KAK3931429.1"/>
    </source>
</evidence>
<feature type="compositionally biased region" description="Low complexity" evidence="1">
    <location>
        <begin position="136"/>
        <end position="147"/>
    </location>
</feature>
<sequence>MHHNISSSPAQPGCHELAVLTAAALQRTARRAAMPAPRGSVAALLLLLAVVLCAAQGAITRHEATSDTGATPSLSQRQLAGLSPRVVRAAEDESSGEQQQVVGDLNKQTLAAEDDDNDVADKGLAPAGDVAGAETEAGAGAGTDAAAPPEVLVPADPSGGGRARGHYHYHDKAGCFGYGYGRRRPNIIVINNPNNDNNGDSGDPDSEQLRQAPRSRRGRSRGRRAAPASSATAPGDAPHFNLWLYPAAVKRSRAARASLDHRLGVSTEVLLPYRPYALQRKTVNDLDFNDLDHRKLESRLEDDGRERVKREAEDPEGADDNEVEVVPEPSLLDYSIKDLVKRCVNAIVGGSSGKSSNGAVSIARDGVAVGRAAVEGGIQVARMIVQAFRELGASPSLVGDMEPSQQGLPDLDADALSGLEARELTRDRRDAIQNVRKNLKNKAEIIMSRSNDIAEKVNDKMDSFVRRQPRVREGKGDDHGRRGEGDSDRRQGV</sequence>
<feature type="region of interest" description="Disordered" evidence="1">
    <location>
        <begin position="189"/>
        <end position="237"/>
    </location>
</feature>
<feature type="compositionally biased region" description="Basic residues" evidence="1">
    <location>
        <begin position="213"/>
        <end position="224"/>
    </location>
</feature>
<name>A0AAE1LUM6_9NEOP</name>
<reference evidence="3" key="2">
    <citation type="journal article" date="2023" name="BMC Genomics">
        <title>Pest status, molecular evolution, and epigenetic factors derived from the genome assembly of Frankliniella fusca, a thysanopteran phytovirus vector.</title>
        <authorList>
            <person name="Catto M.A."/>
            <person name="Labadie P.E."/>
            <person name="Jacobson A.L."/>
            <person name="Kennedy G.G."/>
            <person name="Srinivasan R."/>
            <person name="Hunt B.G."/>
        </authorList>
    </citation>
    <scope>NUCLEOTIDE SEQUENCE</scope>
    <source>
        <strain evidence="3">PL_HMW_Pooled</strain>
    </source>
</reference>
<organism evidence="3 4">
    <name type="scientific">Frankliniella fusca</name>
    <dbReference type="NCBI Taxonomy" id="407009"/>
    <lineage>
        <taxon>Eukaryota</taxon>
        <taxon>Metazoa</taxon>
        <taxon>Ecdysozoa</taxon>
        <taxon>Arthropoda</taxon>
        <taxon>Hexapoda</taxon>
        <taxon>Insecta</taxon>
        <taxon>Pterygota</taxon>
        <taxon>Neoptera</taxon>
        <taxon>Paraneoptera</taxon>
        <taxon>Thysanoptera</taxon>
        <taxon>Terebrantia</taxon>
        <taxon>Thripoidea</taxon>
        <taxon>Thripidae</taxon>
        <taxon>Frankliniella</taxon>
    </lineage>
</organism>
<evidence type="ECO:0000256" key="2">
    <source>
        <dbReference type="SAM" id="Phobius"/>
    </source>
</evidence>
<evidence type="ECO:0000313" key="4">
    <source>
        <dbReference type="Proteomes" id="UP001219518"/>
    </source>
</evidence>
<proteinExistence type="predicted"/>
<feature type="region of interest" description="Disordered" evidence="1">
    <location>
        <begin position="136"/>
        <end position="164"/>
    </location>
</feature>
<keyword evidence="2" id="KW-1133">Transmembrane helix</keyword>
<feature type="compositionally biased region" description="Polar residues" evidence="1">
    <location>
        <begin position="66"/>
        <end position="78"/>
    </location>
</feature>
<evidence type="ECO:0000256" key="1">
    <source>
        <dbReference type="SAM" id="MobiDB-lite"/>
    </source>
</evidence>